<sequence>NCNCGHNSHYKGNNNSPKPKANVSGNGDQTSRLKWDCPVFGHHVPLSRQTSNGTLFIPFLEDCPVLFPIVDAYSQQSKWSCYFEPFKIFRWTQLLDIPHFNLFTISLIPFELPKIVKFDKFFRKYENNLTILLNSPIFENNIYIVVVEFKVKTIKAQRNYKESSTLHRGISRYCTQIILFELISLSNVPFFTVDNFLLYTTLFRCNKIIEKFFLVNVIVHSIFVTIDVQLFKTMYEFRTTMNYITRSIELILKNTNYMTMKIKEHCMGKQLKYLSKLKKNTLVRPQEIQLKTFMIELSYPKARKKILSTYLKIYKNYEFIHKKIKINLSVNAPNRFMFDNTV</sequence>
<keyword evidence="2" id="KW-0812">Transmembrane</keyword>
<evidence type="ECO:0000256" key="2">
    <source>
        <dbReference type="SAM" id="Phobius"/>
    </source>
</evidence>
<keyword evidence="4" id="KW-1185">Reference proteome</keyword>
<accession>A0A6G0TEP1</accession>
<feature type="transmembrane region" description="Helical" evidence="2">
    <location>
        <begin position="212"/>
        <end position="231"/>
    </location>
</feature>
<dbReference type="AlphaFoldDB" id="A0A6G0TEP1"/>
<proteinExistence type="predicted"/>
<feature type="region of interest" description="Disordered" evidence="1">
    <location>
        <begin position="1"/>
        <end position="28"/>
    </location>
</feature>
<organism evidence="3 4">
    <name type="scientific">Aphis glycines</name>
    <name type="common">Soybean aphid</name>
    <dbReference type="NCBI Taxonomy" id="307491"/>
    <lineage>
        <taxon>Eukaryota</taxon>
        <taxon>Metazoa</taxon>
        <taxon>Ecdysozoa</taxon>
        <taxon>Arthropoda</taxon>
        <taxon>Hexapoda</taxon>
        <taxon>Insecta</taxon>
        <taxon>Pterygota</taxon>
        <taxon>Neoptera</taxon>
        <taxon>Paraneoptera</taxon>
        <taxon>Hemiptera</taxon>
        <taxon>Sternorrhyncha</taxon>
        <taxon>Aphidomorpha</taxon>
        <taxon>Aphidoidea</taxon>
        <taxon>Aphididae</taxon>
        <taxon>Aphidini</taxon>
        <taxon>Aphis</taxon>
        <taxon>Aphis</taxon>
    </lineage>
</organism>
<reference evidence="3 4" key="1">
    <citation type="submission" date="2019-08" db="EMBL/GenBank/DDBJ databases">
        <title>The genome of the soybean aphid Biotype 1, its phylome, world population structure and adaptation to the North American continent.</title>
        <authorList>
            <person name="Giordano R."/>
            <person name="Donthu R.K."/>
            <person name="Hernandez A.G."/>
            <person name="Wright C.L."/>
            <person name="Zimin A.V."/>
        </authorList>
    </citation>
    <scope>NUCLEOTIDE SEQUENCE [LARGE SCALE GENOMIC DNA]</scope>
    <source>
        <tissue evidence="3">Whole aphids</tissue>
    </source>
</reference>
<gene>
    <name evidence="3" type="ORF">AGLY_010620</name>
</gene>
<comment type="caution">
    <text evidence="3">The sequence shown here is derived from an EMBL/GenBank/DDBJ whole genome shotgun (WGS) entry which is preliminary data.</text>
</comment>
<dbReference type="Proteomes" id="UP000475862">
    <property type="component" value="Unassembled WGS sequence"/>
</dbReference>
<name>A0A6G0TEP1_APHGL</name>
<feature type="non-terminal residue" evidence="3">
    <location>
        <position position="1"/>
    </location>
</feature>
<evidence type="ECO:0000313" key="3">
    <source>
        <dbReference type="EMBL" id="KAE9531414.1"/>
    </source>
</evidence>
<protein>
    <submittedName>
        <fullName evidence="3">Uncharacterized protein</fullName>
    </submittedName>
</protein>
<evidence type="ECO:0000313" key="4">
    <source>
        <dbReference type="Proteomes" id="UP000475862"/>
    </source>
</evidence>
<dbReference type="EMBL" id="VYZN01000041">
    <property type="protein sequence ID" value="KAE9531414.1"/>
    <property type="molecule type" value="Genomic_DNA"/>
</dbReference>
<evidence type="ECO:0000256" key="1">
    <source>
        <dbReference type="SAM" id="MobiDB-lite"/>
    </source>
</evidence>
<keyword evidence="2" id="KW-0472">Membrane</keyword>
<keyword evidence="2" id="KW-1133">Transmembrane helix</keyword>